<evidence type="ECO:0000313" key="2">
    <source>
        <dbReference type="Proteomes" id="UP001497512"/>
    </source>
</evidence>
<dbReference type="Pfam" id="PF26102">
    <property type="entry name" value="Ig_SPL7"/>
    <property type="match status" value="1"/>
</dbReference>
<name>A0ABP0U297_9BRYO</name>
<proteinExistence type="predicted"/>
<dbReference type="Proteomes" id="UP001497512">
    <property type="component" value="Chromosome 18"/>
</dbReference>
<evidence type="ECO:0000313" key="1">
    <source>
        <dbReference type="EMBL" id="CAK9211262.1"/>
    </source>
</evidence>
<sequence length="55" mass="5981">MPCMLVLHSVQPICFEAGSEGCLTVFGHNLLQPNTRLLVSTRGKYLDAQVANIPP</sequence>
<organism evidence="1 2">
    <name type="scientific">Sphagnum troendelagicum</name>
    <dbReference type="NCBI Taxonomy" id="128251"/>
    <lineage>
        <taxon>Eukaryota</taxon>
        <taxon>Viridiplantae</taxon>
        <taxon>Streptophyta</taxon>
        <taxon>Embryophyta</taxon>
        <taxon>Bryophyta</taxon>
        <taxon>Sphagnophytina</taxon>
        <taxon>Sphagnopsida</taxon>
        <taxon>Sphagnales</taxon>
        <taxon>Sphagnaceae</taxon>
        <taxon>Sphagnum</taxon>
    </lineage>
</organism>
<reference evidence="1" key="1">
    <citation type="submission" date="2024-02" db="EMBL/GenBank/DDBJ databases">
        <authorList>
            <consortium name="ELIXIR-Norway"/>
            <consortium name="Elixir Norway"/>
        </authorList>
    </citation>
    <scope>NUCLEOTIDE SEQUENCE</scope>
</reference>
<dbReference type="EMBL" id="OZ019910">
    <property type="protein sequence ID" value="CAK9211262.1"/>
    <property type="molecule type" value="Genomic_DNA"/>
</dbReference>
<protein>
    <submittedName>
        <fullName evidence="1">Uncharacterized protein</fullName>
    </submittedName>
</protein>
<gene>
    <name evidence="1" type="ORF">CSSPTR1EN2_LOCUS10571</name>
</gene>
<keyword evidence="2" id="KW-1185">Reference proteome</keyword>
<accession>A0ABP0U297</accession>